<name>A0A1W7CZP4_9ACTN</name>
<dbReference type="SUPFAM" id="SSF159275">
    <property type="entry name" value="PA1994-like"/>
    <property type="match status" value="1"/>
</dbReference>
<evidence type="ECO:0000313" key="1">
    <source>
        <dbReference type="EMBL" id="ARQ70274.1"/>
    </source>
</evidence>
<dbReference type="Pfam" id="PF06475">
    <property type="entry name" value="Glycolipid_bind"/>
    <property type="match status" value="1"/>
</dbReference>
<keyword evidence="2" id="KW-1185">Reference proteome</keyword>
<dbReference type="RefSeq" id="WP_086160132.1">
    <property type="nucleotide sequence ID" value="NZ_CP021121.1"/>
</dbReference>
<dbReference type="OrthoDB" id="7347529at2"/>
<evidence type="ECO:0000313" key="2">
    <source>
        <dbReference type="Proteomes" id="UP000194218"/>
    </source>
</evidence>
<organism evidence="1 2">
    <name type="scientific">Streptomyces marincola</name>
    <dbReference type="NCBI Taxonomy" id="2878388"/>
    <lineage>
        <taxon>Bacteria</taxon>
        <taxon>Bacillati</taxon>
        <taxon>Actinomycetota</taxon>
        <taxon>Actinomycetes</taxon>
        <taxon>Kitasatosporales</taxon>
        <taxon>Streptomycetaceae</taxon>
        <taxon>Streptomyces</taxon>
    </lineage>
</organism>
<dbReference type="AlphaFoldDB" id="A0A1W7CZP4"/>
<reference evidence="1 2" key="1">
    <citation type="submission" date="2017-05" db="EMBL/GenBank/DDBJ databases">
        <title>Complete genome sequence of Streptomyces sp. SCSIO 03032 revealed the diverse biosynthetic pathways for its bioactive secondary metabolites.</title>
        <authorList>
            <person name="Ma L."/>
            <person name="Zhu Y."/>
            <person name="Zhang W."/>
            <person name="Zhang G."/>
            <person name="Tian X."/>
            <person name="Zhang S."/>
            <person name="Zhang C."/>
        </authorList>
    </citation>
    <scope>NUCLEOTIDE SEQUENCE [LARGE SCALE GENOMIC DNA]</scope>
    <source>
        <strain evidence="1 2">SCSIO 03032</strain>
    </source>
</reference>
<dbReference type="EMBL" id="CP021121">
    <property type="protein sequence ID" value="ARQ70274.1"/>
    <property type="molecule type" value="Genomic_DNA"/>
</dbReference>
<gene>
    <name evidence="1" type="ORF">CAG99_16765</name>
</gene>
<protein>
    <recommendedName>
        <fullName evidence="3">Glycolipid-binding domain-containing protein</fullName>
    </recommendedName>
</protein>
<accession>A0A1W7CZP4</accession>
<proteinExistence type="predicted"/>
<dbReference type="KEGG" id="smao:CAG99_16765"/>
<sequence>MAFLPPPRSVAWSHQDARSGFEVAFFHPRRDGGYDIEGSTAAAEDGRHWIVDYAITLDAAWRTRRARVTSRSGANAARSTVVEADGTGRWRVDGAAAPHLDGCLDIDLESSALTNALPVHRLGLPVGARAEAPAAYVRVLDPAIERLAQSYARVPDEGSHQRFDYAAPVFDFACRLVYDASGLVLAYPGIAVRAAD</sequence>
<dbReference type="InterPro" id="IPR009467">
    <property type="entry name" value="Glycolipid-bd_prot_put"/>
</dbReference>
<evidence type="ECO:0008006" key="3">
    <source>
        <dbReference type="Google" id="ProtNLM"/>
    </source>
</evidence>
<dbReference type="Proteomes" id="UP000194218">
    <property type="component" value="Chromosome"/>
</dbReference>